<dbReference type="SUPFAM" id="SSF54211">
    <property type="entry name" value="Ribosomal protein S5 domain 2-like"/>
    <property type="match status" value="1"/>
</dbReference>
<dbReference type="GO" id="GO:0006412">
    <property type="term" value="P:translation"/>
    <property type="evidence" value="ECO:0007669"/>
    <property type="project" value="InterPro"/>
</dbReference>
<evidence type="ECO:0000256" key="5">
    <source>
        <dbReference type="RuleBase" id="RU003816"/>
    </source>
</evidence>
<dbReference type="InterPro" id="IPR020574">
    <property type="entry name" value="Ribosomal_uS9_CS"/>
</dbReference>
<dbReference type="Pfam" id="PF00380">
    <property type="entry name" value="Ribosomal_S9"/>
    <property type="match status" value="1"/>
</dbReference>
<name>A0AAU7QRV4_9FLAO</name>
<organism evidence="6">
    <name type="scientific">Candidatus Shikimatogenerans sp. Tcar</name>
    <dbReference type="NCBI Taxonomy" id="3158565"/>
    <lineage>
        <taxon>Bacteria</taxon>
        <taxon>Pseudomonadati</taxon>
        <taxon>Bacteroidota</taxon>
        <taxon>Flavobacteriia</taxon>
        <taxon>Flavobacteriales</taxon>
        <taxon>Candidatus Shikimatogenerans</taxon>
    </lineage>
</organism>
<dbReference type="InterPro" id="IPR000754">
    <property type="entry name" value="Ribosomal_uS9"/>
</dbReference>
<evidence type="ECO:0000256" key="2">
    <source>
        <dbReference type="ARBA" id="ARBA00022980"/>
    </source>
</evidence>
<evidence type="ECO:0000256" key="4">
    <source>
        <dbReference type="RuleBase" id="RU003815"/>
    </source>
</evidence>
<dbReference type="PROSITE" id="PS00360">
    <property type="entry name" value="RIBOSOMAL_S9"/>
    <property type="match status" value="1"/>
</dbReference>
<dbReference type="EMBL" id="CP157896">
    <property type="protein sequence ID" value="XBT18687.1"/>
    <property type="molecule type" value="Genomic_DNA"/>
</dbReference>
<dbReference type="PANTHER" id="PTHR21569:SF1">
    <property type="entry name" value="SMALL RIBOSOMAL SUBUNIT PROTEIN US9M"/>
    <property type="match status" value="1"/>
</dbReference>
<proteinExistence type="inferred from homology"/>
<dbReference type="PANTHER" id="PTHR21569">
    <property type="entry name" value="RIBOSOMAL PROTEIN S9"/>
    <property type="match status" value="1"/>
</dbReference>
<dbReference type="GO" id="GO:0003735">
    <property type="term" value="F:structural constituent of ribosome"/>
    <property type="evidence" value="ECO:0007669"/>
    <property type="project" value="InterPro"/>
</dbReference>
<evidence type="ECO:0000256" key="3">
    <source>
        <dbReference type="ARBA" id="ARBA00023274"/>
    </source>
</evidence>
<sequence length="132" mass="16202">MKNIYHIVSKRKTTVSRIYMKKGNGLIKINKLCLKKYFNNNIYILNKINLYFIDIKFFEKIKYNFYINIYGGGYNSQIESIIYGITKLLYLYDEKYKILLKDNNFLRNDCRRVERKKYGRKKSRKKFQFSKR</sequence>
<accession>A0AAU7QRV4</accession>
<keyword evidence="2 4" id="KW-0689">Ribosomal protein</keyword>
<gene>
    <name evidence="6" type="primary">rpsI</name>
    <name evidence="6" type="ORF">ABNO60_00895</name>
</gene>
<keyword evidence="3 4" id="KW-0687">Ribonucleoprotein</keyword>
<dbReference type="GO" id="GO:0003723">
    <property type="term" value="F:RNA binding"/>
    <property type="evidence" value="ECO:0007669"/>
    <property type="project" value="TreeGrafter"/>
</dbReference>
<reference evidence="6" key="1">
    <citation type="submission" date="2024-06" db="EMBL/GenBank/DDBJ databases">
        <title>Diversity, functionality, and evolutionary history of bacterial symbionts in false click beetles (Coleoptera, Throscidae).</title>
        <authorList>
            <person name="Wierz J.C."/>
            <person name="Malm H."/>
            <person name="Kaltenpoth M."/>
            <person name="Engl T."/>
        </authorList>
    </citation>
    <scope>NUCLEOTIDE SEQUENCE</scope>
    <source>
        <strain evidence="6">Tcar</strain>
    </source>
</reference>
<evidence type="ECO:0000256" key="1">
    <source>
        <dbReference type="ARBA" id="ARBA00005251"/>
    </source>
</evidence>
<comment type="similarity">
    <text evidence="1 4">Belongs to the universal ribosomal protein uS9 family.</text>
</comment>
<dbReference type="InterPro" id="IPR020568">
    <property type="entry name" value="Ribosomal_Su5_D2-typ_SF"/>
</dbReference>
<dbReference type="GO" id="GO:0015935">
    <property type="term" value="C:small ribosomal subunit"/>
    <property type="evidence" value="ECO:0007669"/>
    <property type="project" value="TreeGrafter"/>
</dbReference>
<dbReference type="AlphaFoldDB" id="A0AAU7QRV4"/>
<dbReference type="Gene3D" id="3.30.230.10">
    <property type="match status" value="1"/>
</dbReference>
<dbReference type="InterPro" id="IPR014721">
    <property type="entry name" value="Ribsml_uS5_D2-typ_fold_subgr"/>
</dbReference>
<evidence type="ECO:0000313" key="6">
    <source>
        <dbReference type="EMBL" id="XBT18687.1"/>
    </source>
</evidence>
<protein>
    <recommendedName>
        <fullName evidence="5">30S ribosomal protein S9</fullName>
    </recommendedName>
</protein>